<dbReference type="Proteomes" id="UP000092600">
    <property type="component" value="Unassembled WGS sequence"/>
</dbReference>
<organism evidence="10 11">
    <name type="scientific">Ananas comosus</name>
    <name type="common">Pineapple</name>
    <name type="synonym">Ananas ananas</name>
    <dbReference type="NCBI Taxonomy" id="4615"/>
    <lineage>
        <taxon>Eukaryota</taxon>
        <taxon>Viridiplantae</taxon>
        <taxon>Streptophyta</taxon>
        <taxon>Embryophyta</taxon>
        <taxon>Tracheophyta</taxon>
        <taxon>Spermatophyta</taxon>
        <taxon>Magnoliopsida</taxon>
        <taxon>Liliopsida</taxon>
        <taxon>Poales</taxon>
        <taxon>Bromeliaceae</taxon>
        <taxon>Bromelioideae</taxon>
        <taxon>Ananas</taxon>
    </lineage>
</organism>
<accession>A0A199W1L9</accession>
<evidence type="ECO:0000256" key="6">
    <source>
        <dbReference type="ARBA" id="ARBA00023163"/>
    </source>
</evidence>
<evidence type="ECO:0000256" key="1">
    <source>
        <dbReference type="ARBA" id="ARBA00022723"/>
    </source>
</evidence>
<feature type="domain" description="GATA-type" evidence="9">
    <location>
        <begin position="128"/>
        <end position="164"/>
    </location>
</feature>
<keyword evidence="3" id="KW-0862">Zinc</keyword>
<evidence type="ECO:0000256" key="5">
    <source>
        <dbReference type="ARBA" id="ARBA00023125"/>
    </source>
</evidence>
<evidence type="ECO:0000256" key="8">
    <source>
        <dbReference type="PROSITE-ProRule" id="PRU00094"/>
    </source>
</evidence>
<dbReference type="PANTHER" id="PTHR46813:SF16">
    <property type="entry name" value="GATA TRANSCRIPTION FACTOR 18"/>
    <property type="match status" value="1"/>
</dbReference>
<keyword evidence="2 8" id="KW-0863">Zinc-finger</keyword>
<gene>
    <name evidence="10" type="ORF">ACMD2_16095</name>
</gene>
<evidence type="ECO:0000256" key="2">
    <source>
        <dbReference type="ARBA" id="ARBA00022771"/>
    </source>
</evidence>
<dbReference type="InterPro" id="IPR000679">
    <property type="entry name" value="Znf_GATA"/>
</dbReference>
<sequence>MLHHYPNHGCGGAAEHGCGGATAASFSALFHVPRKLPAHEAYDAHHDAAWTAPSPGHPVDAPRRLTAPAPARRRVAPAQPRRAPCAAASTLWWGVVSKRKERSQEAAAVGFKESGASAGASVNLGADPLVARRCANCDTTSTPLWRNGPRGPKSLCNACGIRYKKEERRAAATTSEAAEKANAYTQQRSQQQWGCYGSTVDKDPSFSIYVLGTRELIGLDE</sequence>
<reference evidence="10 11" key="1">
    <citation type="journal article" date="2016" name="DNA Res.">
        <title>The draft genome of MD-2 pineapple using hybrid error correction of long reads.</title>
        <authorList>
            <person name="Redwan R.M."/>
            <person name="Saidin A."/>
            <person name="Kumar S.V."/>
        </authorList>
    </citation>
    <scope>NUCLEOTIDE SEQUENCE [LARGE SCALE GENOMIC DNA]</scope>
    <source>
        <strain evidence="11">cv. MD2</strain>
        <tissue evidence="10">Leaf</tissue>
    </source>
</reference>
<keyword evidence="1" id="KW-0479">Metal-binding</keyword>
<dbReference type="SUPFAM" id="SSF57716">
    <property type="entry name" value="Glucocorticoid receptor-like (DNA-binding domain)"/>
    <property type="match status" value="1"/>
</dbReference>
<proteinExistence type="inferred from homology"/>
<dbReference type="PANTHER" id="PTHR46813">
    <property type="entry name" value="GATA TRANSCRIPTION FACTOR 18"/>
    <property type="match status" value="1"/>
</dbReference>
<keyword evidence="6" id="KW-0804">Transcription</keyword>
<dbReference type="SMART" id="SM00401">
    <property type="entry name" value="ZnF_GATA"/>
    <property type="match status" value="1"/>
</dbReference>
<keyword evidence="4" id="KW-0805">Transcription regulation</keyword>
<evidence type="ECO:0000256" key="7">
    <source>
        <dbReference type="ARBA" id="ARBA00024019"/>
    </source>
</evidence>
<name>A0A199W1L9_ANACO</name>
<dbReference type="STRING" id="4615.A0A199W1L9"/>
<dbReference type="PROSITE" id="PS00344">
    <property type="entry name" value="GATA_ZN_FINGER_1"/>
    <property type="match status" value="1"/>
</dbReference>
<dbReference type="GO" id="GO:0008270">
    <property type="term" value="F:zinc ion binding"/>
    <property type="evidence" value="ECO:0007669"/>
    <property type="project" value="UniProtKB-KW"/>
</dbReference>
<dbReference type="PROSITE" id="PS50114">
    <property type="entry name" value="GATA_ZN_FINGER_2"/>
    <property type="match status" value="1"/>
</dbReference>
<protein>
    <submittedName>
        <fullName evidence="10">GATA transcription factor 18</fullName>
    </submittedName>
</protein>
<dbReference type="AlphaFoldDB" id="A0A199W1L9"/>
<dbReference type="Gene3D" id="3.30.50.10">
    <property type="entry name" value="Erythroid Transcription Factor GATA-1, subunit A"/>
    <property type="match status" value="1"/>
</dbReference>
<dbReference type="GO" id="GO:0006355">
    <property type="term" value="P:regulation of DNA-templated transcription"/>
    <property type="evidence" value="ECO:0007669"/>
    <property type="project" value="InterPro"/>
</dbReference>
<dbReference type="GO" id="GO:0043565">
    <property type="term" value="F:sequence-specific DNA binding"/>
    <property type="evidence" value="ECO:0007669"/>
    <property type="project" value="InterPro"/>
</dbReference>
<dbReference type="InterPro" id="IPR013088">
    <property type="entry name" value="Znf_NHR/GATA"/>
</dbReference>
<evidence type="ECO:0000259" key="9">
    <source>
        <dbReference type="PROSITE" id="PS50114"/>
    </source>
</evidence>
<evidence type="ECO:0000256" key="4">
    <source>
        <dbReference type="ARBA" id="ARBA00023015"/>
    </source>
</evidence>
<comment type="similarity">
    <text evidence="7">Belongs to the type IV zinc-finger family. Class B subfamily.</text>
</comment>
<comment type="caution">
    <text evidence="10">The sequence shown here is derived from an EMBL/GenBank/DDBJ whole genome shotgun (WGS) entry which is preliminary data.</text>
</comment>
<evidence type="ECO:0000256" key="3">
    <source>
        <dbReference type="ARBA" id="ARBA00022833"/>
    </source>
</evidence>
<dbReference type="Pfam" id="PF00320">
    <property type="entry name" value="GATA"/>
    <property type="match status" value="1"/>
</dbReference>
<evidence type="ECO:0000313" key="11">
    <source>
        <dbReference type="Proteomes" id="UP000092600"/>
    </source>
</evidence>
<dbReference type="EMBL" id="LSRQ01000395">
    <property type="protein sequence ID" value="OAY83108.1"/>
    <property type="molecule type" value="Genomic_DNA"/>
</dbReference>
<dbReference type="CDD" id="cd00202">
    <property type="entry name" value="ZnF_GATA"/>
    <property type="match status" value="1"/>
</dbReference>
<evidence type="ECO:0000313" key="10">
    <source>
        <dbReference type="EMBL" id="OAY83108.1"/>
    </source>
</evidence>
<keyword evidence="5" id="KW-0238">DNA-binding</keyword>